<name>C3ZTQ3_BRAFL</name>
<keyword evidence="1" id="KW-0732">Signal</keyword>
<sequence length="237" mass="25889">MGKISLVLLAIFVSAATANTRTCFCHIGTSTNRSPVLLDVPNPSYSHWLSLSCSEAKSKCPDDCRRNAAIALGGSVNPIDNDAGNEACELLGREVSAEEPVHLYAHYDTSNCDHVGYQYLGEGTQHALHSTFHLGDPACPTFHIPPREPSMPYIPHSTKGPSMPYIPHSTKGTSMPYIPHSTKVLIRQCWHSSEVYSSRGLFSIDSLTYTPSLFGTEFQALFVLVGGDDLHKLGYHL</sequence>
<evidence type="ECO:0000256" key="1">
    <source>
        <dbReference type="SAM" id="SignalP"/>
    </source>
</evidence>
<dbReference type="AlphaFoldDB" id="C3ZTQ3"/>
<protein>
    <submittedName>
        <fullName evidence="2">Uncharacterized protein</fullName>
    </submittedName>
</protein>
<evidence type="ECO:0000313" key="2">
    <source>
        <dbReference type="EMBL" id="EEN44051.1"/>
    </source>
</evidence>
<dbReference type="EMBL" id="GG666679">
    <property type="protein sequence ID" value="EEN44051.1"/>
    <property type="molecule type" value="Genomic_DNA"/>
</dbReference>
<accession>C3ZTQ3</accession>
<feature type="chain" id="PRO_5002935206" evidence="1">
    <location>
        <begin position="19"/>
        <end position="237"/>
    </location>
</feature>
<proteinExistence type="predicted"/>
<gene>
    <name evidence="2" type="ORF">BRAFLDRAFT_83020</name>
</gene>
<dbReference type="InParanoid" id="C3ZTQ3"/>
<feature type="signal peptide" evidence="1">
    <location>
        <begin position="1"/>
        <end position="18"/>
    </location>
</feature>
<reference evidence="2" key="1">
    <citation type="journal article" date="2008" name="Nature">
        <title>The amphioxus genome and the evolution of the chordate karyotype.</title>
        <authorList>
            <consortium name="US DOE Joint Genome Institute (JGI-PGF)"/>
            <person name="Putnam N.H."/>
            <person name="Butts T."/>
            <person name="Ferrier D.E.K."/>
            <person name="Furlong R.F."/>
            <person name="Hellsten U."/>
            <person name="Kawashima T."/>
            <person name="Robinson-Rechavi M."/>
            <person name="Shoguchi E."/>
            <person name="Terry A."/>
            <person name="Yu J.-K."/>
            <person name="Benito-Gutierrez E.L."/>
            <person name="Dubchak I."/>
            <person name="Garcia-Fernandez J."/>
            <person name="Gibson-Brown J.J."/>
            <person name="Grigoriev I.V."/>
            <person name="Horton A.C."/>
            <person name="de Jong P.J."/>
            <person name="Jurka J."/>
            <person name="Kapitonov V.V."/>
            <person name="Kohara Y."/>
            <person name="Kuroki Y."/>
            <person name="Lindquist E."/>
            <person name="Lucas S."/>
            <person name="Osoegawa K."/>
            <person name="Pennacchio L.A."/>
            <person name="Salamov A.A."/>
            <person name="Satou Y."/>
            <person name="Sauka-Spengler T."/>
            <person name="Schmutz J."/>
            <person name="Shin-I T."/>
            <person name="Toyoda A."/>
            <person name="Bronner-Fraser M."/>
            <person name="Fujiyama A."/>
            <person name="Holland L.Z."/>
            <person name="Holland P.W.H."/>
            <person name="Satoh N."/>
            <person name="Rokhsar D.S."/>
        </authorList>
    </citation>
    <scope>NUCLEOTIDE SEQUENCE [LARGE SCALE GENOMIC DNA]</scope>
    <source>
        <strain evidence="2">S238N-H82</strain>
        <tissue evidence="2">Testes</tissue>
    </source>
</reference>
<organism>
    <name type="scientific">Branchiostoma floridae</name>
    <name type="common">Florida lancelet</name>
    <name type="synonym">Amphioxus</name>
    <dbReference type="NCBI Taxonomy" id="7739"/>
    <lineage>
        <taxon>Eukaryota</taxon>
        <taxon>Metazoa</taxon>
        <taxon>Chordata</taxon>
        <taxon>Cephalochordata</taxon>
        <taxon>Leptocardii</taxon>
        <taxon>Amphioxiformes</taxon>
        <taxon>Branchiostomatidae</taxon>
        <taxon>Branchiostoma</taxon>
    </lineage>
</organism>